<dbReference type="NCBIfam" id="TIGR00277">
    <property type="entry name" value="HDIG"/>
    <property type="match status" value="1"/>
</dbReference>
<dbReference type="AlphaFoldDB" id="A0A1H5M8B2"/>
<feature type="transmembrane region" description="Helical" evidence="1">
    <location>
        <begin position="344"/>
        <end position="360"/>
    </location>
</feature>
<feature type="transmembrane region" description="Helical" evidence="1">
    <location>
        <begin position="423"/>
        <end position="444"/>
    </location>
</feature>
<evidence type="ECO:0000313" key="4">
    <source>
        <dbReference type="Proteomes" id="UP000199448"/>
    </source>
</evidence>
<dbReference type="InterPro" id="IPR006675">
    <property type="entry name" value="HDIG_dom"/>
</dbReference>
<evidence type="ECO:0000313" key="3">
    <source>
        <dbReference type="EMBL" id="SEE84628.1"/>
    </source>
</evidence>
<dbReference type="Pfam" id="PF07697">
    <property type="entry name" value="7TMR-HDED"/>
    <property type="match status" value="1"/>
</dbReference>
<protein>
    <recommendedName>
        <fullName evidence="2">HD domain-containing protein</fullName>
    </recommendedName>
</protein>
<dbReference type="PANTHER" id="PTHR36442">
    <property type="entry name" value="CYCLIC-DI-AMP PHOSPHODIESTERASE PGPH"/>
    <property type="match status" value="1"/>
</dbReference>
<dbReference type="SUPFAM" id="SSF109604">
    <property type="entry name" value="HD-domain/PDEase-like"/>
    <property type="match status" value="1"/>
</dbReference>
<dbReference type="PROSITE" id="PS51831">
    <property type="entry name" value="HD"/>
    <property type="match status" value="1"/>
</dbReference>
<dbReference type="Gene3D" id="1.10.3210.10">
    <property type="entry name" value="Hypothetical protein af1432"/>
    <property type="match status" value="1"/>
</dbReference>
<keyword evidence="4" id="KW-1185">Reference proteome</keyword>
<accession>A0A1H5M8B2</accession>
<dbReference type="STRING" id="390640.SAMN04488034_102571"/>
<evidence type="ECO:0000259" key="2">
    <source>
        <dbReference type="PROSITE" id="PS51831"/>
    </source>
</evidence>
<reference evidence="3 4" key="1">
    <citation type="submission" date="2016-10" db="EMBL/GenBank/DDBJ databases">
        <authorList>
            <person name="de Groot N.N."/>
        </authorList>
    </citation>
    <scope>NUCLEOTIDE SEQUENCE [LARGE SCALE GENOMIC DNA]</scope>
    <source>
        <strain evidence="3 4">DSM 23553</strain>
    </source>
</reference>
<gene>
    <name evidence="3" type="ORF">SAMN04488034_102571</name>
</gene>
<dbReference type="InterPro" id="IPR003607">
    <property type="entry name" value="HD/PDEase_dom"/>
</dbReference>
<dbReference type="Proteomes" id="UP000199448">
    <property type="component" value="Unassembled WGS sequence"/>
</dbReference>
<dbReference type="InterPro" id="IPR011621">
    <property type="entry name" value="Metal-dep_PHydrolase_7TM_intra"/>
</dbReference>
<proteinExistence type="predicted"/>
<keyword evidence="1" id="KW-0472">Membrane</keyword>
<dbReference type="EMBL" id="FNUG01000002">
    <property type="protein sequence ID" value="SEE84628.1"/>
    <property type="molecule type" value="Genomic_DNA"/>
</dbReference>
<feature type="transmembrane region" description="Helical" evidence="1">
    <location>
        <begin position="265"/>
        <end position="285"/>
    </location>
</feature>
<name>A0A1H5M8B2_9FLAO</name>
<keyword evidence="1" id="KW-1133">Transmembrane helix</keyword>
<dbReference type="OrthoDB" id="9806952at2"/>
<feature type="domain" description="HD" evidence="2">
    <location>
        <begin position="477"/>
        <end position="619"/>
    </location>
</feature>
<evidence type="ECO:0000256" key="1">
    <source>
        <dbReference type="SAM" id="Phobius"/>
    </source>
</evidence>
<dbReference type="InterPro" id="IPR011624">
    <property type="entry name" value="Metal-dep_PHydrolase_7TM_extra"/>
</dbReference>
<dbReference type="SMART" id="SM00471">
    <property type="entry name" value="HDc"/>
    <property type="match status" value="1"/>
</dbReference>
<dbReference type="Pfam" id="PF01966">
    <property type="entry name" value="HD"/>
    <property type="match status" value="1"/>
</dbReference>
<dbReference type="InterPro" id="IPR052722">
    <property type="entry name" value="PgpH_phosphodiesterase"/>
</dbReference>
<feature type="transmembrane region" description="Helical" evidence="1">
    <location>
        <begin position="390"/>
        <end position="411"/>
    </location>
</feature>
<organism evidence="3 4">
    <name type="scientific">Salinimicrobium catena</name>
    <dbReference type="NCBI Taxonomy" id="390640"/>
    <lineage>
        <taxon>Bacteria</taxon>
        <taxon>Pseudomonadati</taxon>
        <taxon>Bacteroidota</taxon>
        <taxon>Flavobacteriia</taxon>
        <taxon>Flavobacteriales</taxon>
        <taxon>Flavobacteriaceae</taxon>
        <taxon>Salinimicrobium</taxon>
    </lineage>
</organism>
<feature type="transmembrane region" description="Helical" evidence="1">
    <location>
        <begin position="366"/>
        <end position="385"/>
    </location>
</feature>
<dbReference type="RefSeq" id="WP_093112864.1">
    <property type="nucleotide sequence ID" value="NZ_FNGG01000002.1"/>
</dbReference>
<dbReference type="PANTHER" id="PTHR36442:SF1">
    <property type="entry name" value="CYCLIC-DI-AMP PHOSPHODIESTERASE PGPH"/>
    <property type="match status" value="1"/>
</dbReference>
<keyword evidence="1" id="KW-0812">Transmembrane</keyword>
<dbReference type="Pfam" id="PF07698">
    <property type="entry name" value="7TM-7TMR_HD"/>
    <property type="match status" value="1"/>
</dbReference>
<sequence>MKSFVSYLYKNQDLFYKVFLFLLTTFLIVYLFPKGGKFQYEIPKGKPWQYENLYAPFDFAILKSPEEIAAEKERINQEHIPYYEYKDQVAAEVTADLEERFSETFPDTLTPNQLNQLETFVDQTVEDIYEYGLIQEIVPRDPDQLVFLKKGNVASEIPYERIIKQNELRDFLNKEIDESQLQLFREELVGLFFDTLRPNVSFNEKLTQDELQSRYDQISYTRGNIERGTIIVAKGEVVEGNKLQVLNSLKAEYESQVWSQANYNWMILGYSLLVFLALLMLMLFIKKYRFDIFQNNIKVTFIFFNLLLMVLLTVLVIKFNVKYVYVVPLCILPLTIKGFFDSRLGLFTHVITVLLLGFIVPDSYEYMFLQIIAGIVTILTVSELYKRANLFITVGQITLVYIVSYFAFTVIQEGSIYEVEPETFLMFLFGGVATLFVQPLIYAYEKVFGLISDMSLLELSDTNSKLLKELSDKAPGTFHHSLNVANLAEAAANEIGANSMLARVGALYHDIGKMKNPTYFTENQTTSVNSHDELSPKESAEIIIEHVINGIEIAKKRNLPDRVIDFIRTHHGTTTVYYFFKKEKEINQHADPDDFRYPGPTPFSKETAILMMCDSVEAASKSIKEPTSRLIDDFVEKIINKQMEEGQFLNSNITFMEIQLVKKVLKRKLKNIYHLRIEYPE</sequence>
<feature type="transmembrane region" description="Helical" evidence="1">
    <location>
        <begin position="14"/>
        <end position="32"/>
    </location>
</feature>
<feature type="transmembrane region" description="Helical" evidence="1">
    <location>
        <begin position="297"/>
        <end position="317"/>
    </location>
</feature>
<dbReference type="InterPro" id="IPR006674">
    <property type="entry name" value="HD_domain"/>
</dbReference>
<dbReference type="CDD" id="cd00077">
    <property type="entry name" value="HDc"/>
    <property type="match status" value="1"/>
</dbReference>